<comment type="function">
    <text evidence="11">Histone methyltransferase that specifically trimethylates histone H3 to form H3K79me3. This methylation is required for telomere silencing and for the pachytene checkpoint during the meiotic cell cycle by allowing the recruitment of RAD9 to double strand breaks. Nucleosomes are preferred as substrate compared to free histone.</text>
</comment>
<name>A0A5C2S7Y4_9APHY</name>
<comment type="activity regulation">
    <text evidence="11">Ubiquitination of histone H2B to form H2BK123ub1 is required for efficient DOT1 methyltransferase activity on histone H3.</text>
</comment>
<dbReference type="Pfam" id="PF08123">
    <property type="entry name" value="DOT1"/>
    <property type="match status" value="1"/>
</dbReference>
<evidence type="ECO:0000256" key="12">
    <source>
        <dbReference type="SAM" id="MobiDB-lite"/>
    </source>
</evidence>
<comment type="miscellaneous">
    <text evidence="11">In contrast to other lysine histone methyltransferases, it does not contain a SET domain, suggesting the existence of another mechanism for methylation of lysine residues of histones.</text>
</comment>
<comment type="subcellular location">
    <subcellularLocation>
        <location evidence="1 11">Nucleus</location>
    </subcellularLocation>
</comment>
<dbReference type="InterPro" id="IPR030445">
    <property type="entry name" value="H3-K79_meTrfase"/>
</dbReference>
<evidence type="ECO:0000256" key="2">
    <source>
        <dbReference type="ARBA" id="ARBA00012190"/>
    </source>
</evidence>
<keyword evidence="5 11" id="KW-0808">Transferase</keyword>
<evidence type="ECO:0000256" key="6">
    <source>
        <dbReference type="ARBA" id="ARBA00022691"/>
    </source>
</evidence>
<evidence type="ECO:0000256" key="5">
    <source>
        <dbReference type="ARBA" id="ARBA00022679"/>
    </source>
</evidence>
<feature type="compositionally biased region" description="Low complexity" evidence="12">
    <location>
        <begin position="284"/>
        <end position="305"/>
    </location>
</feature>
<dbReference type="Gene3D" id="3.40.50.150">
    <property type="entry name" value="Vaccinia Virus protein VP39"/>
    <property type="match status" value="1"/>
</dbReference>
<accession>A0A5C2S7Y4</accession>
<evidence type="ECO:0000256" key="10">
    <source>
        <dbReference type="ARBA" id="ARBA00047770"/>
    </source>
</evidence>
<evidence type="ECO:0000256" key="11">
    <source>
        <dbReference type="RuleBase" id="RU271113"/>
    </source>
</evidence>
<evidence type="ECO:0000256" key="8">
    <source>
        <dbReference type="ARBA" id="ARBA00023242"/>
    </source>
</evidence>
<dbReference type="GO" id="GO:0006281">
    <property type="term" value="P:DNA repair"/>
    <property type="evidence" value="ECO:0007669"/>
    <property type="project" value="TreeGrafter"/>
</dbReference>
<feature type="compositionally biased region" description="Low complexity" evidence="12">
    <location>
        <begin position="101"/>
        <end position="127"/>
    </location>
</feature>
<keyword evidence="7 11" id="KW-0156">Chromatin regulator</keyword>
<evidence type="ECO:0000313" key="14">
    <source>
        <dbReference type="EMBL" id="RPD59337.1"/>
    </source>
</evidence>
<feature type="region of interest" description="Disordered" evidence="12">
    <location>
        <begin position="1"/>
        <end position="166"/>
    </location>
</feature>
<dbReference type="FunFam" id="3.40.50.150:FF:000033">
    <property type="entry name" value="Histone-lysine N-methyltransferase, H3 lysine-79 specific"/>
    <property type="match status" value="1"/>
</dbReference>
<keyword evidence="4 11" id="KW-0489">Methyltransferase</keyword>
<sequence length="667" mass="72555">MSSSSTPFASSTDHSFFSNPLSSTSSSSTVVTTRLIPVTRPPDPRAGAPTIKVTAHGPPAPTTSRDADASTKRKCDEPLARNAVKKRRVSPLQDAGNVPQSQSRASSLSAAPSPGPSGSSRQSSLAPTYLSADRPSSPSTRATSVASVGPPTSGPPKECWIEEDGKPGPGFLSSEVVVQRLMKGYKAYFKNPHDPDDMSWEPHPTKYPVAELEYPNNGASERFILLVPKDPQHYDPIMCLESSLHAMVKHYLTPAQQALFGTIPSKDLVDDVDVDSSDGKFDLPSSDAPSPPSSEVSTPSSESSCSSLSSQSSLSTLFSACSISSASSLRSITALSTYAKSPDCRAPPSVDYLRLLRRAIKKHDGPLFLQVMDAINALICLLKYPPLPLDPFEETTSRNVFREAVKSWKCMPADVVQRLVEEVYQRAVGPNIDMLKRYEAFSSEVYGELMPMFVSDIFRATGLSESSLFLDLGSGVGNVVLQATLETGCRSFGIEVMPGPAEIARSQLEQFRTRCRMWGVRMGEVELEEGDMLKSAKVDQLVKEADVVLVNNKVFLEPLNEALRQKFLDLKEGAIVVSLKCLMGSGRSSTRNSRERSSSPALKERNLDDIGEIFTVTAHSYSPGSVSWGGGGGEYFLQRMNREDYARRKLQFENSRAGSARVTRSRR</sequence>
<dbReference type="GO" id="GO:0032259">
    <property type="term" value="P:methylation"/>
    <property type="evidence" value="ECO:0007669"/>
    <property type="project" value="UniProtKB-KW"/>
</dbReference>
<feature type="domain" description="DOT1" evidence="13">
    <location>
        <begin position="310"/>
        <end position="653"/>
    </location>
</feature>
<dbReference type="PROSITE" id="PS51569">
    <property type="entry name" value="DOT1"/>
    <property type="match status" value="1"/>
</dbReference>
<protein>
    <recommendedName>
        <fullName evidence="3 11">Histone-lysine N-methyltransferase, H3 lysine-79 specific</fullName>
        <ecNumber evidence="2 11">2.1.1.360</ecNumber>
    </recommendedName>
    <alternativeName>
        <fullName evidence="9 11">Histone H3-K79 methyltransferase</fullName>
    </alternativeName>
</protein>
<dbReference type="AlphaFoldDB" id="A0A5C2S7Y4"/>
<feature type="compositionally biased region" description="Low complexity" evidence="12">
    <location>
        <begin position="22"/>
        <end position="33"/>
    </location>
</feature>
<dbReference type="Proteomes" id="UP000313359">
    <property type="component" value="Unassembled WGS sequence"/>
</dbReference>
<dbReference type="PANTHER" id="PTHR21451:SF0">
    <property type="entry name" value="HISTONE-LYSINE N-METHYLTRANSFERASE, H3 LYSINE-79 SPECIFIC"/>
    <property type="match status" value="1"/>
</dbReference>
<keyword evidence="8 11" id="KW-0539">Nucleus</keyword>
<reference evidence="14" key="1">
    <citation type="journal article" date="2018" name="Genome Biol. Evol.">
        <title>Genomics and development of Lentinus tigrinus, a white-rot wood-decaying mushroom with dimorphic fruiting bodies.</title>
        <authorList>
            <person name="Wu B."/>
            <person name="Xu Z."/>
            <person name="Knudson A."/>
            <person name="Carlson A."/>
            <person name="Chen N."/>
            <person name="Kovaka S."/>
            <person name="LaButti K."/>
            <person name="Lipzen A."/>
            <person name="Pennachio C."/>
            <person name="Riley R."/>
            <person name="Schakwitz W."/>
            <person name="Umezawa K."/>
            <person name="Ohm R.A."/>
            <person name="Grigoriev I.V."/>
            <person name="Nagy L.G."/>
            <person name="Gibbons J."/>
            <person name="Hibbett D."/>
        </authorList>
    </citation>
    <scope>NUCLEOTIDE SEQUENCE [LARGE SCALE GENOMIC DNA]</scope>
    <source>
        <strain evidence="14">ALCF2SS1-6</strain>
    </source>
</reference>
<dbReference type="GO" id="GO:0140956">
    <property type="term" value="F:histone H3K79 trimethyltransferase activity"/>
    <property type="evidence" value="ECO:0007669"/>
    <property type="project" value="UniProtKB-EC"/>
</dbReference>
<keyword evidence="6 11" id="KW-0949">S-adenosyl-L-methionine</keyword>
<feature type="compositionally biased region" description="Low complexity" evidence="12">
    <location>
        <begin position="1"/>
        <end position="15"/>
    </location>
</feature>
<dbReference type="CDD" id="cd02440">
    <property type="entry name" value="AdoMet_MTases"/>
    <property type="match status" value="1"/>
</dbReference>
<feature type="region of interest" description="Disordered" evidence="12">
    <location>
        <begin position="648"/>
        <end position="667"/>
    </location>
</feature>
<dbReference type="InterPro" id="IPR025789">
    <property type="entry name" value="DOT1_dom"/>
</dbReference>
<comment type="catalytic activity">
    <reaction evidence="10 11">
        <text>L-lysyl(79)-[histone H3] + 3 S-adenosyl-L-methionine = N(6),N(6),N(6)-trimethyl-L-lysyl(79)-[histone H3] + 3 S-adenosyl-L-homocysteine + 3 H(+)</text>
        <dbReference type="Rhea" id="RHEA:60328"/>
        <dbReference type="Rhea" id="RHEA-COMP:15549"/>
        <dbReference type="Rhea" id="RHEA-COMP:15552"/>
        <dbReference type="ChEBI" id="CHEBI:15378"/>
        <dbReference type="ChEBI" id="CHEBI:29969"/>
        <dbReference type="ChEBI" id="CHEBI:57856"/>
        <dbReference type="ChEBI" id="CHEBI:59789"/>
        <dbReference type="ChEBI" id="CHEBI:61961"/>
        <dbReference type="EC" id="2.1.1.360"/>
    </reaction>
</comment>
<feature type="compositionally biased region" description="Polar residues" evidence="12">
    <location>
        <begin position="134"/>
        <end position="146"/>
    </location>
</feature>
<evidence type="ECO:0000313" key="15">
    <source>
        <dbReference type="Proteomes" id="UP000313359"/>
    </source>
</evidence>
<dbReference type="InterPro" id="IPR029063">
    <property type="entry name" value="SAM-dependent_MTases_sf"/>
</dbReference>
<dbReference type="GO" id="GO:0000077">
    <property type="term" value="P:DNA damage checkpoint signaling"/>
    <property type="evidence" value="ECO:0007669"/>
    <property type="project" value="TreeGrafter"/>
</dbReference>
<dbReference type="OrthoDB" id="443402at2759"/>
<dbReference type="EMBL" id="ML122270">
    <property type="protein sequence ID" value="RPD59337.1"/>
    <property type="molecule type" value="Genomic_DNA"/>
</dbReference>
<dbReference type="EC" id="2.1.1.360" evidence="2 11"/>
<gene>
    <name evidence="14" type="ORF">L227DRAFT_654009</name>
</gene>
<evidence type="ECO:0000256" key="3">
    <source>
        <dbReference type="ARBA" id="ARBA00020987"/>
    </source>
</evidence>
<evidence type="ECO:0000256" key="4">
    <source>
        <dbReference type="ARBA" id="ARBA00022603"/>
    </source>
</evidence>
<evidence type="ECO:0000256" key="1">
    <source>
        <dbReference type="ARBA" id="ARBA00004123"/>
    </source>
</evidence>
<feature type="region of interest" description="Disordered" evidence="12">
    <location>
        <begin position="274"/>
        <end position="305"/>
    </location>
</feature>
<comment type="similarity">
    <text evidence="11">Belongs to the class I-like SAM-binding methyltransferase superfamily. DOT1 family.</text>
</comment>
<dbReference type="STRING" id="1328759.A0A5C2S7Y4"/>
<keyword evidence="15" id="KW-1185">Reference proteome</keyword>
<dbReference type="SUPFAM" id="SSF53335">
    <property type="entry name" value="S-adenosyl-L-methionine-dependent methyltransferases"/>
    <property type="match status" value="1"/>
</dbReference>
<evidence type="ECO:0000256" key="9">
    <source>
        <dbReference type="ARBA" id="ARBA00029821"/>
    </source>
</evidence>
<evidence type="ECO:0000256" key="7">
    <source>
        <dbReference type="ARBA" id="ARBA00022853"/>
    </source>
</evidence>
<proteinExistence type="inferred from homology"/>
<dbReference type="GO" id="GO:0005634">
    <property type="term" value="C:nucleus"/>
    <property type="evidence" value="ECO:0007669"/>
    <property type="project" value="UniProtKB-SubCell"/>
</dbReference>
<dbReference type="PANTHER" id="PTHR21451">
    <property type="entry name" value="HISTONE H3 METHYLTRANSFERASE"/>
    <property type="match status" value="1"/>
</dbReference>
<evidence type="ECO:0000259" key="13">
    <source>
        <dbReference type="PROSITE" id="PS51569"/>
    </source>
</evidence>
<feature type="compositionally biased region" description="Basic and acidic residues" evidence="12">
    <location>
        <begin position="65"/>
        <end position="79"/>
    </location>
</feature>
<organism evidence="14 15">
    <name type="scientific">Lentinus tigrinus ALCF2SS1-6</name>
    <dbReference type="NCBI Taxonomy" id="1328759"/>
    <lineage>
        <taxon>Eukaryota</taxon>
        <taxon>Fungi</taxon>
        <taxon>Dikarya</taxon>
        <taxon>Basidiomycota</taxon>
        <taxon>Agaricomycotina</taxon>
        <taxon>Agaricomycetes</taxon>
        <taxon>Polyporales</taxon>
        <taxon>Polyporaceae</taxon>
        <taxon>Lentinus</taxon>
    </lineage>
</organism>